<sequence length="324" mass="35383">MKIRLPNGELKEVGSEQQGSWEQRTLEKLLLETYKQNRRASLWKWVGRAVWLVLFLILISVMAGGNKNVGAIAKKHTAVIDLDGVIDSNNDTATKIIEGMEAAYKSPNVKGIILRANSPGGSPVISKVAFDEIRRLKAANKNIPVVVVMEDVCASGCYYIASAADKIYANPSSLVGSIGVISGGFGFTGLMEKLGVERRLKTAGENKGMGDPFTPESPEQNQIWQDMLTDIHQQFVAAVKEGRGNKIKDAENPDVFSGRVYTGEQGKTVGLVDEFGSIYTVSRDVFKAPDMVNYTPKDSFSNSLGRQFGVQLKSATDAYLQPSW</sequence>
<dbReference type="NCBIfam" id="TIGR00706">
    <property type="entry name" value="SppA_dom"/>
    <property type="match status" value="1"/>
</dbReference>
<dbReference type="InterPro" id="IPR047272">
    <property type="entry name" value="S49_SppA_C"/>
</dbReference>
<dbReference type="InterPro" id="IPR029045">
    <property type="entry name" value="ClpP/crotonase-like_dom_sf"/>
</dbReference>
<dbReference type="Pfam" id="PF01343">
    <property type="entry name" value="Peptidase_S49"/>
    <property type="match status" value="1"/>
</dbReference>
<reference evidence="7" key="2">
    <citation type="journal article" date="2022" name="Res Sq">
        <title>Evolution of multicellular longitudinally dividing oral cavity symbionts (Neisseriaceae).</title>
        <authorList>
            <person name="Nyongesa S."/>
            <person name="Weber P."/>
            <person name="Bernet E."/>
            <person name="Pullido F."/>
            <person name="Nieckarz M."/>
            <person name="Delaby M."/>
            <person name="Nieves C."/>
            <person name="Viehboeck T."/>
            <person name="Krause N."/>
            <person name="Rivera-Millot A."/>
            <person name="Nakamura A."/>
            <person name="Vischer N."/>
            <person name="VanNieuwenhze M."/>
            <person name="Brun Y."/>
            <person name="Cava F."/>
            <person name="Bulgheresi S."/>
            <person name="Veyrier F."/>
        </authorList>
    </citation>
    <scope>NUCLEOTIDE SEQUENCE</scope>
    <source>
        <strain evidence="7">SAG 1488-6</strain>
    </source>
</reference>
<evidence type="ECO:0000256" key="2">
    <source>
        <dbReference type="ARBA" id="ARBA00022670"/>
    </source>
</evidence>
<dbReference type="InterPro" id="IPR002142">
    <property type="entry name" value="Peptidase_S49"/>
</dbReference>
<dbReference type="Gene3D" id="6.20.330.10">
    <property type="match status" value="1"/>
</dbReference>
<dbReference type="CDD" id="cd07023">
    <property type="entry name" value="S49_Sppa_N_C"/>
    <property type="match status" value="1"/>
</dbReference>
<keyword evidence="2" id="KW-0645">Protease</keyword>
<keyword evidence="8" id="KW-1185">Reference proteome</keyword>
<comment type="similarity">
    <text evidence="1">Belongs to the peptidase S49 family.</text>
</comment>
<dbReference type="Gene3D" id="3.90.226.10">
    <property type="entry name" value="2-enoyl-CoA Hydratase, Chain A, domain 1"/>
    <property type="match status" value="1"/>
</dbReference>
<feature type="domain" description="Peptidase S49" evidence="6">
    <location>
        <begin position="139"/>
        <end position="281"/>
    </location>
</feature>
<keyword evidence="5" id="KW-1133">Transmembrane helix</keyword>
<accession>A0ABY4E8T9</accession>
<gene>
    <name evidence="7" type="primary">sppA</name>
    <name evidence="7" type="ORF">LVJ81_11185</name>
</gene>
<evidence type="ECO:0000313" key="8">
    <source>
        <dbReference type="Proteomes" id="UP000832034"/>
    </source>
</evidence>
<dbReference type="SUPFAM" id="SSF52096">
    <property type="entry name" value="ClpP/crotonase"/>
    <property type="match status" value="1"/>
</dbReference>
<keyword evidence="5" id="KW-0812">Transmembrane</keyword>
<organism evidence="7 8">
    <name type="scientific">Vitreoscilla stercoraria</name>
    <dbReference type="NCBI Taxonomy" id="61"/>
    <lineage>
        <taxon>Bacteria</taxon>
        <taxon>Pseudomonadati</taxon>
        <taxon>Pseudomonadota</taxon>
        <taxon>Betaproteobacteria</taxon>
        <taxon>Neisseriales</taxon>
        <taxon>Neisseriaceae</taxon>
        <taxon>Vitreoscilla</taxon>
    </lineage>
</organism>
<evidence type="ECO:0000256" key="4">
    <source>
        <dbReference type="ARBA" id="ARBA00022825"/>
    </source>
</evidence>
<dbReference type="PANTHER" id="PTHR42987:SF8">
    <property type="entry name" value="PROTEINASE"/>
    <property type="match status" value="1"/>
</dbReference>
<dbReference type="Proteomes" id="UP000832034">
    <property type="component" value="Chromosome"/>
</dbReference>
<keyword evidence="5" id="KW-0472">Membrane</keyword>
<evidence type="ECO:0000313" key="7">
    <source>
        <dbReference type="EMBL" id="UOO92168.1"/>
    </source>
</evidence>
<reference evidence="7" key="1">
    <citation type="submission" date="2021-12" db="EMBL/GenBank/DDBJ databases">
        <authorList>
            <person name="Veyrier F.J."/>
        </authorList>
    </citation>
    <scope>NUCLEOTIDE SEQUENCE</scope>
    <source>
        <strain evidence="7">SAG 1488-6</strain>
    </source>
</reference>
<keyword evidence="4" id="KW-0720">Serine protease</keyword>
<dbReference type="InterPro" id="IPR004635">
    <property type="entry name" value="Pept_S49_SppA"/>
</dbReference>
<name>A0ABY4E8T9_VITST</name>
<evidence type="ECO:0000256" key="1">
    <source>
        <dbReference type="ARBA" id="ARBA00008683"/>
    </source>
</evidence>
<evidence type="ECO:0000256" key="5">
    <source>
        <dbReference type="SAM" id="Phobius"/>
    </source>
</evidence>
<dbReference type="PANTHER" id="PTHR42987">
    <property type="entry name" value="PEPTIDASE S49"/>
    <property type="match status" value="1"/>
</dbReference>
<dbReference type="RefSeq" id="WP_019958225.1">
    <property type="nucleotide sequence ID" value="NZ_CP091512.1"/>
</dbReference>
<proteinExistence type="inferred from homology"/>
<feature type="transmembrane region" description="Helical" evidence="5">
    <location>
        <begin position="45"/>
        <end position="65"/>
    </location>
</feature>
<keyword evidence="3" id="KW-0378">Hydrolase</keyword>
<protein>
    <submittedName>
        <fullName evidence="7">Signal peptide peptidase SppA</fullName>
    </submittedName>
</protein>
<evidence type="ECO:0000259" key="6">
    <source>
        <dbReference type="Pfam" id="PF01343"/>
    </source>
</evidence>
<evidence type="ECO:0000256" key="3">
    <source>
        <dbReference type="ARBA" id="ARBA00022801"/>
    </source>
</evidence>
<dbReference type="EMBL" id="CP091512">
    <property type="protein sequence ID" value="UOO92168.1"/>
    <property type="molecule type" value="Genomic_DNA"/>
</dbReference>